<comment type="caution">
    <text evidence="2">The sequence shown here is derived from an EMBL/GenBank/DDBJ whole genome shotgun (WGS) entry which is preliminary data.</text>
</comment>
<evidence type="ECO:0000313" key="3">
    <source>
        <dbReference type="Proteomes" id="UP000075320"/>
    </source>
</evidence>
<dbReference type="AlphaFoldDB" id="A0A150WLW0"/>
<dbReference type="RefSeq" id="WP_061835288.1">
    <property type="nucleotide sequence ID" value="NZ_LUKE01000002.1"/>
</dbReference>
<evidence type="ECO:0000313" key="2">
    <source>
        <dbReference type="EMBL" id="KYG64777.1"/>
    </source>
</evidence>
<organism evidence="2 3">
    <name type="scientific">Bdellovibrio bacteriovorus</name>
    <dbReference type="NCBI Taxonomy" id="959"/>
    <lineage>
        <taxon>Bacteria</taxon>
        <taxon>Pseudomonadati</taxon>
        <taxon>Bdellovibrionota</taxon>
        <taxon>Bdellovibrionia</taxon>
        <taxon>Bdellovibrionales</taxon>
        <taxon>Pseudobdellovibrionaceae</taxon>
        <taxon>Bdellovibrio</taxon>
    </lineage>
</organism>
<keyword evidence="3" id="KW-1185">Reference proteome</keyword>
<reference evidence="2 3" key="1">
    <citation type="submission" date="2016-03" db="EMBL/GenBank/DDBJ databases">
        <authorList>
            <person name="Ploux O."/>
        </authorList>
    </citation>
    <scope>NUCLEOTIDE SEQUENCE [LARGE SCALE GENOMIC DNA]</scope>
    <source>
        <strain evidence="2 3">R0</strain>
    </source>
</reference>
<name>A0A150WLW0_BDEBC</name>
<dbReference type="Proteomes" id="UP000075320">
    <property type="component" value="Unassembled WGS sequence"/>
</dbReference>
<gene>
    <name evidence="2" type="ORF">AZI86_11270</name>
</gene>
<proteinExistence type="predicted"/>
<accession>A0A150WLW0</accession>
<evidence type="ECO:0008006" key="4">
    <source>
        <dbReference type="Google" id="ProtNLM"/>
    </source>
</evidence>
<evidence type="ECO:0000256" key="1">
    <source>
        <dbReference type="SAM" id="SignalP"/>
    </source>
</evidence>
<protein>
    <recommendedName>
        <fullName evidence="4">Lipid/polyisoprenoid-binding YceI-like domain-containing protein</fullName>
    </recommendedName>
</protein>
<feature type="signal peptide" evidence="1">
    <location>
        <begin position="1"/>
        <end position="21"/>
    </location>
</feature>
<feature type="chain" id="PRO_5007572887" description="Lipid/polyisoprenoid-binding YceI-like domain-containing protein" evidence="1">
    <location>
        <begin position="22"/>
        <end position="180"/>
    </location>
</feature>
<sequence>MARLKLISVIAVLFASHISLAQEVAFKYKLNLLFGMTSSCTYEGQKEISQVRFNIDKSDLNSKKDFVEAEIRLSACIITGDMIKERYSVPVPRFLFTDGAAPMQGVFNIAHPKFSKVSVDEVRRGTFQVRFIEKNGQAWKQIDPIELTLNSKASHPEKLRFYVTSKKKWIEASLRLIEGR</sequence>
<keyword evidence="1" id="KW-0732">Signal</keyword>
<dbReference type="EMBL" id="LUKE01000002">
    <property type="protein sequence ID" value="KYG64777.1"/>
    <property type="molecule type" value="Genomic_DNA"/>
</dbReference>